<keyword evidence="1" id="KW-0732">Signal</keyword>
<dbReference type="STRING" id="561720.SAMN06275492_10525"/>
<sequence length="400" mass="43431">MRLRALFVVLLLMSLQGCAFGDSVARGLKEGWVWPVLVLSPSDGWSGPSGQSISPVVSYSQSQINDSVQGIRGRDILFELKKDDIGDPVASWRDWSRSGYRAVLSFAGPSTNGALVEAWRPGYPPLLLADDSDTSIRSSSGGVQDGVFALQLHKSFITRASVEMSSSVLPPASEVALFSDMLTPYLSRGARATAEGLSKKGMDPEIFWIAGGGQDSYNMVIQEMLGFGADMMVIWMDDMSTREMYRQLRNVNRTIPVWSAGAARSGVVLLDGIFSVDQDWPVLKQDRDLRRLKTDVWDSTRVRVGDSLLAAKAYAACRWIIGALEGSDDDGTVSLIVKSMANVKGIPLAGQALDVSPVTHRPASRAISIMRAKGGVWIEEGSIELSESGPGYFFDTPVDR</sequence>
<organism evidence="2 3">
    <name type="scientific">Dethiosulfovibrio salsuginis</name>
    <dbReference type="NCBI Taxonomy" id="561720"/>
    <lineage>
        <taxon>Bacteria</taxon>
        <taxon>Thermotogati</taxon>
        <taxon>Synergistota</taxon>
        <taxon>Synergistia</taxon>
        <taxon>Synergistales</taxon>
        <taxon>Dethiosulfovibrionaceae</taxon>
        <taxon>Dethiosulfovibrio</taxon>
    </lineage>
</organism>
<dbReference type="Proteomes" id="UP000193355">
    <property type="component" value="Unassembled WGS sequence"/>
</dbReference>
<proteinExistence type="predicted"/>
<dbReference type="InterPro" id="IPR028082">
    <property type="entry name" value="Peripla_BP_I"/>
</dbReference>
<dbReference type="Gene3D" id="3.40.50.2300">
    <property type="match status" value="2"/>
</dbReference>
<dbReference type="EMBL" id="FXBB01000005">
    <property type="protein sequence ID" value="SMG18406.1"/>
    <property type="molecule type" value="Genomic_DNA"/>
</dbReference>
<protein>
    <submittedName>
        <fullName evidence="2">ABC-type branched-chain amino acid transport system, substrate-binding protein</fullName>
    </submittedName>
</protein>
<evidence type="ECO:0000256" key="1">
    <source>
        <dbReference type="SAM" id="SignalP"/>
    </source>
</evidence>
<dbReference type="AlphaFoldDB" id="A0A1X7IV43"/>
<reference evidence="3" key="1">
    <citation type="submission" date="2017-04" db="EMBL/GenBank/DDBJ databases">
        <authorList>
            <person name="Varghese N."/>
            <person name="Submissions S."/>
        </authorList>
    </citation>
    <scope>NUCLEOTIDE SEQUENCE [LARGE SCALE GENOMIC DNA]</scope>
    <source>
        <strain evidence="3">USBA 82</strain>
    </source>
</reference>
<evidence type="ECO:0000313" key="3">
    <source>
        <dbReference type="Proteomes" id="UP000193355"/>
    </source>
</evidence>
<dbReference type="PROSITE" id="PS51257">
    <property type="entry name" value="PROKAR_LIPOPROTEIN"/>
    <property type="match status" value="1"/>
</dbReference>
<name>A0A1X7IV43_9BACT</name>
<accession>A0A1X7IV43</accession>
<evidence type="ECO:0000313" key="2">
    <source>
        <dbReference type="EMBL" id="SMG18406.1"/>
    </source>
</evidence>
<feature type="signal peptide" evidence="1">
    <location>
        <begin position="1"/>
        <end position="21"/>
    </location>
</feature>
<feature type="chain" id="PRO_5012326914" evidence="1">
    <location>
        <begin position="22"/>
        <end position="400"/>
    </location>
</feature>
<dbReference type="SUPFAM" id="SSF53822">
    <property type="entry name" value="Periplasmic binding protein-like I"/>
    <property type="match status" value="1"/>
</dbReference>
<keyword evidence="3" id="KW-1185">Reference proteome</keyword>
<gene>
    <name evidence="2" type="ORF">SAMN06275492_10525</name>
</gene>